<reference evidence="6 7" key="1">
    <citation type="submission" date="2019-06" db="EMBL/GenBank/DDBJ databases">
        <title>A novel bacterium of genus Pontibacter, isolated from marine sediment.</title>
        <authorList>
            <person name="Huang H."/>
            <person name="Mo K."/>
            <person name="Hu Y."/>
        </authorList>
    </citation>
    <scope>NUCLEOTIDE SEQUENCE [LARGE SCALE GENOMIC DNA]</scope>
    <source>
        <strain evidence="6 7">HB172049</strain>
    </source>
</reference>
<dbReference type="EMBL" id="VFRQ01000001">
    <property type="protein sequence ID" value="TPE46232.1"/>
    <property type="molecule type" value="Genomic_DNA"/>
</dbReference>
<dbReference type="RefSeq" id="WP_140619063.1">
    <property type="nucleotide sequence ID" value="NZ_VFRQ01000001.1"/>
</dbReference>
<feature type="transmembrane region" description="Helical" evidence="5">
    <location>
        <begin position="247"/>
        <end position="265"/>
    </location>
</feature>
<evidence type="ECO:0000256" key="4">
    <source>
        <dbReference type="ARBA" id="ARBA00023136"/>
    </source>
</evidence>
<keyword evidence="5" id="KW-1003">Cell membrane</keyword>
<evidence type="ECO:0000313" key="7">
    <source>
        <dbReference type="Proteomes" id="UP000316727"/>
    </source>
</evidence>
<sequence length="267" mass="28424">MEIFGYIAALFIGLSLGLTGSGGSILTVPILVYLMRLNPVISTSYSLFIVGSTSLVGSYKFYLKKLVSFKTALIFGVPSLLTVFLTRSLLVPAIPRHIIDIGGFEVTKGIMLMVMFALLMLAASFSMIFKKSPASQQEDAPQKADANYVALVLQGTLVGLISGLVGAGGGFLIIPALVLFTGLDIKLAVGTSLVIVTANSLLGFVGDILQYNIDWTFLLTFTALSVAGIFIGTALSSKVQGEKLKKGFGWFVLAMGLYILAREIFLS</sequence>
<feature type="transmembrane region" description="Helical" evidence="5">
    <location>
        <begin position="215"/>
        <end position="235"/>
    </location>
</feature>
<keyword evidence="4 5" id="KW-0472">Membrane</keyword>
<dbReference type="AlphaFoldDB" id="A0A501WBP4"/>
<gene>
    <name evidence="6" type="ORF">FJM65_02500</name>
</gene>
<feature type="transmembrane region" description="Helical" evidence="5">
    <location>
        <begin position="6"/>
        <end position="33"/>
    </location>
</feature>
<accession>A0A501WBP4</accession>
<comment type="subcellular location">
    <subcellularLocation>
        <location evidence="5">Cell membrane</location>
        <topology evidence="5">Multi-pass membrane protein</topology>
    </subcellularLocation>
    <subcellularLocation>
        <location evidence="1">Membrane</location>
        <topology evidence="1">Multi-pass membrane protein</topology>
    </subcellularLocation>
</comment>
<feature type="transmembrane region" description="Helical" evidence="5">
    <location>
        <begin position="45"/>
        <end position="63"/>
    </location>
</feature>
<keyword evidence="3 5" id="KW-1133">Transmembrane helix</keyword>
<feature type="transmembrane region" description="Helical" evidence="5">
    <location>
        <begin position="187"/>
        <end position="209"/>
    </location>
</feature>
<organism evidence="6 7">
    <name type="scientific">Pontibacter mangrovi</name>
    <dbReference type="NCBI Taxonomy" id="2589816"/>
    <lineage>
        <taxon>Bacteria</taxon>
        <taxon>Pseudomonadati</taxon>
        <taxon>Bacteroidota</taxon>
        <taxon>Cytophagia</taxon>
        <taxon>Cytophagales</taxon>
        <taxon>Hymenobacteraceae</taxon>
        <taxon>Pontibacter</taxon>
    </lineage>
</organism>
<evidence type="ECO:0000256" key="5">
    <source>
        <dbReference type="RuleBase" id="RU363041"/>
    </source>
</evidence>
<name>A0A501WBP4_9BACT</name>
<protein>
    <recommendedName>
        <fullName evidence="5">Probable membrane transporter protein</fullName>
    </recommendedName>
</protein>
<comment type="caution">
    <text evidence="6">The sequence shown here is derived from an EMBL/GenBank/DDBJ whole genome shotgun (WGS) entry which is preliminary data.</text>
</comment>
<evidence type="ECO:0000256" key="1">
    <source>
        <dbReference type="ARBA" id="ARBA00004141"/>
    </source>
</evidence>
<dbReference type="InterPro" id="IPR002781">
    <property type="entry name" value="TM_pro_TauE-like"/>
</dbReference>
<dbReference type="PANTHER" id="PTHR43701">
    <property type="entry name" value="MEMBRANE TRANSPORTER PROTEIN MJ0441-RELATED"/>
    <property type="match status" value="1"/>
</dbReference>
<comment type="similarity">
    <text evidence="5">Belongs to the 4-toluene sulfonate uptake permease (TSUP) (TC 2.A.102) family.</text>
</comment>
<evidence type="ECO:0000256" key="2">
    <source>
        <dbReference type="ARBA" id="ARBA00022692"/>
    </source>
</evidence>
<dbReference type="Proteomes" id="UP000316727">
    <property type="component" value="Unassembled WGS sequence"/>
</dbReference>
<feature type="transmembrane region" description="Helical" evidence="5">
    <location>
        <begin position="110"/>
        <end position="129"/>
    </location>
</feature>
<dbReference type="Pfam" id="PF01925">
    <property type="entry name" value="TauE"/>
    <property type="match status" value="1"/>
</dbReference>
<keyword evidence="7" id="KW-1185">Reference proteome</keyword>
<proteinExistence type="inferred from homology"/>
<evidence type="ECO:0000256" key="3">
    <source>
        <dbReference type="ARBA" id="ARBA00022989"/>
    </source>
</evidence>
<dbReference type="PANTHER" id="PTHR43701:SF2">
    <property type="entry name" value="MEMBRANE TRANSPORTER PROTEIN YJNA-RELATED"/>
    <property type="match status" value="1"/>
</dbReference>
<keyword evidence="2 5" id="KW-0812">Transmembrane</keyword>
<dbReference type="InterPro" id="IPR051598">
    <property type="entry name" value="TSUP/Inactive_protease-like"/>
</dbReference>
<feature type="transmembrane region" description="Helical" evidence="5">
    <location>
        <begin position="149"/>
        <end position="180"/>
    </location>
</feature>
<dbReference type="GO" id="GO:0005886">
    <property type="term" value="C:plasma membrane"/>
    <property type="evidence" value="ECO:0007669"/>
    <property type="project" value="UniProtKB-SubCell"/>
</dbReference>
<evidence type="ECO:0000313" key="6">
    <source>
        <dbReference type="EMBL" id="TPE46232.1"/>
    </source>
</evidence>
<dbReference type="OrthoDB" id="8559161at2"/>
<feature type="transmembrane region" description="Helical" evidence="5">
    <location>
        <begin position="69"/>
        <end position="90"/>
    </location>
</feature>